<sequence>MVLALCAQLSTLRISARAPKPFAAAQRLSSSANGIAAAPRPVLAARSKQQQQQAAAPALEVVAADGPRGMKLKSRKSAAKRYKITGSGKVMVRRAGKQHLNEKQSRKTKRNLGKMVTASETHKNLIRGCLPYAKIA</sequence>
<gene>
    <name evidence="5" type="ORF">C2E21_3689</name>
</gene>
<accession>A0A2P6TVE8</accession>
<dbReference type="GO" id="GO:0003735">
    <property type="term" value="F:structural constituent of ribosome"/>
    <property type="evidence" value="ECO:0007669"/>
    <property type="project" value="InterPro"/>
</dbReference>
<dbReference type="InterPro" id="IPR037229">
    <property type="entry name" value="Ribosomal_bL35_sf"/>
</dbReference>
<dbReference type="Pfam" id="PF01632">
    <property type="entry name" value="Ribosomal_L35p"/>
    <property type="match status" value="1"/>
</dbReference>
<evidence type="ECO:0000256" key="1">
    <source>
        <dbReference type="ARBA" id="ARBA00006598"/>
    </source>
</evidence>
<dbReference type="InterPro" id="IPR018265">
    <property type="entry name" value="Ribosomal_bL35_CS"/>
</dbReference>
<keyword evidence="3 4" id="KW-0687">Ribonucleoprotein</keyword>
<dbReference type="STRING" id="3076.A0A2P6TVE8"/>
<name>A0A2P6TVE8_CHLSO</name>
<dbReference type="OrthoDB" id="162638at2759"/>
<dbReference type="NCBIfam" id="TIGR00001">
    <property type="entry name" value="rpmI_bact"/>
    <property type="match status" value="1"/>
</dbReference>
<keyword evidence="6" id="KW-1185">Reference proteome</keyword>
<dbReference type="GO" id="GO:0015934">
    <property type="term" value="C:large ribosomal subunit"/>
    <property type="evidence" value="ECO:0007669"/>
    <property type="project" value="TreeGrafter"/>
</dbReference>
<reference evidence="5 6" key="1">
    <citation type="journal article" date="2018" name="Plant J.">
        <title>Genome sequences of Chlorella sorokiniana UTEX 1602 and Micractinium conductrix SAG 241.80: implications to maltose excretion by a green alga.</title>
        <authorList>
            <person name="Arriola M.B."/>
            <person name="Velmurugan N."/>
            <person name="Zhang Y."/>
            <person name="Plunkett M.H."/>
            <person name="Hondzo H."/>
            <person name="Barney B.M."/>
        </authorList>
    </citation>
    <scope>NUCLEOTIDE SEQUENCE [LARGE SCALE GENOMIC DNA]</scope>
    <source>
        <strain evidence="6">UTEX 1602</strain>
    </source>
</reference>
<dbReference type="AlphaFoldDB" id="A0A2P6TVE8"/>
<dbReference type="PRINTS" id="PR00064">
    <property type="entry name" value="RIBOSOMALL35"/>
</dbReference>
<keyword evidence="2 4" id="KW-0689">Ribosomal protein</keyword>
<dbReference type="EMBL" id="LHPG02000006">
    <property type="protein sequence ID" value="PRW58039.1"/>
    <property type="molecule type" value="Genomic_DNA"/>
</dbReference>
<evidence type="ECO:0000313" key="5">
    <source>
        <dbReference type="EMBL" id="PRW58039.1"/>
    </source>
</evidence>
<organism evidence="5 6">
    <name type="scientific">Chlorella sorokiniana</name>
    <name type="common">Freshwater green alga</name>
    <dbReference type="NCBI Taxonomy" id="3076"/>
    <lineage>
        <taxon>Eukaryota</taxon>
        <taxon>Viridiplantae</taxon>
        <taxon>Chlorophyta</taxon>
        <taxon>core chlorophytes</taxon>
        <taxon>Trebouxiophyceae</taxon>
        <taxon>Chlorellales</taxon>
        <taxon>Chlorellaceae</taxon>
        <taxon>Chlorella clade</taxon>
        <taxon>Chlorella</taxon>
    </lineage>
</organism>
<dbReference type="PROSITE" id="PS00936">
    <property type="entry name" value="RIBOSOMAL_L35"/>
    <property type="match status" value="1"/>
</dbReference>
<dbReference type="Proteomes" id="UP000239899">
    <property type="component" value="Unassembled WGS sequence"/>
</dbReference>
<dbReference type="PANTHER" id="PTHR33343:SF1">
    <property type="entry name" value="LARGE RIBOSOMAL SUBUNIT PROTEIN BL35M"/>
    <property type="match status" value="1"/>
</dbReference>
<evidence type="ECO:0000256" key="4">
    <source>
        <dbReference type="RuleBase" id="RU000568"/>
    </source>
</evidence>
<protein>
    <recommendedName>
        <fullName evidence="4">50S ribosomal protein L35</fullName>
    </recommendedName>
</protein>
<dbReference type="FunFam" id="4.10.410.60:FF:000001">
    <property type="entry name" value="50S ribosomal protein L35"/>
    <property type="match status" value="1"/>
</dbReference>
<dbReference type="Gene3D" id="4.10.410.60">
    <property type="match status" value="1"/>
</dbReference>
<dbReference type="InterPro" id="IPR021137">
    <property type="entry name" value="Ribosomal_bL35-like"/>
</dbReference>
<dbReference type="GO" id="GO:0006412">
    <property type="term" value="P:translation"/>
    <property type="evidence" value="ECO:0007669"/>
    <property type="project" value="InterPro"/>
</dbReference>
<evidence type="ECO:0000256" key="2">
    <source>
        <dbReference type="ARBA" id="ARBA00022980"/>
    </source>
</evidence>
<comment type="caution">
    <text evidence="5">The sequence shown here is derived from an EMBL/GenBank/DDBJ whole genome shotgun (WGS) entry which is preliminary data.</text>
</comment>
<comment type="similarity">
    <text evidence="1 4">Belongs to the bacterial ribosomal protein bL35 family.</text>
</comment>
<dbReference type="InterPro" id="IPR001706">
    <property type="entry name" value="Ribosomal_bL35"/>
</dbReference>
<evidence type="ECO:0000313" key="6">
    <source>
        <dbReference type="Proteomes" id="UP000239899"/>
    </source>
</evidence>
<dbReference type="HAMAP" id="MF_00514">
    <property type="entry name" value="Ribosomal_bL35"/>
    <property type="match status" value="1"/>
</dbReference>
<proteinExistence type="inferred from homology"/>
<dbReference type="SUPFAM" id="SSF143034">
    <property type="entry name" value="L35p-like"/>
    <property type="match status" value="1"/>
</dbReference>
<dbReference type="PANTHER" id="PTHR33343">
    <property type="entry name" value="54S RIBOSOMAL PROTEIN BL35M"/>
    <property type="match status" value="1"/>
</dbReference>
<evidence type="ECO:0000256" key="3">
    <source>
        <dbReference type="ARBA" id="ARBA00023274"/>
    </source>
</evidence>